<protein>
    <recommendedName>
        <fullName evidence="1">HMA domain-containing protein</fullName>
    </recommendedName>
</protein>
<evidence type="ECO:0000259" key="1">
    <source>
        <dbReference type="PROSITE" id="PS50846"/>
    </source>
</evidence>
<reference evidence="2" key="1">
    <citation type="submission" date="2018-05" db="EMBL/GenBank/DDBJ databases">
        <authorList>
            <person name="Lanie J.A."/>
            <person name="Ng W.-L."/>
            <person name="Kazmierczak K.M."/>
            <person name="Andrzejewski T.M."/>
            <person name="Davidsen T.M."/>
            <person name="Wayne K.J."/>
            <person name="Tettelin H."/>
            <person name="Glass J.I."/>
            <person name="Rusch D."/>
            <person name="Podicherti R."/>
            <person name="Tsui H.-C.T."/>
            <person name="Winkler M.E."/>
        </authorList>
    </citation>
    <scope>NUCLEOTIDE SEQUENCE</scope>
</reference>
<accession>A0A381QWI1</accession>
<proteinExistence type="predicted"/>
<dbReference type="InterPro" id="IPR036163">
    <property type="entry name" value="HMA_dom_sf"/>
</dbReference>
<dbReference type="Pfam" id="PF00403">
    <property type="entry name" value="HMA"/>
    <property type="match status" value="1"/>
</dbReference>
<sequence length="114" mass="13245">MKYLFVLLFFIGSFVYSQEIDHKTTKTSFKVSGVCDMCKLRIEKGTVKIKGVKYASWDIDSNNLSIIYNSKKINLDNIHKKISELGHDTEIHKSNEKVYKSLPECCYYKTLTIH</sequence>
<dbReference type="AlphaFoldDB" id="A0A381QWI1"/>
<dbReference type="PROSITE" id="PS50846">
    <property type="entry name" value="HMA_2"/>
    <property type="match status" value="1"/>
</dbReference>
<dbReference type="GO" id="GO:0046872">
    <property type="term" value="F:metal ion binding"/>
    <property type="evidence" value="ECO:0007669"/>
    <property type="project" value="InterPro"/>
</dbReference>
<feature type="domain" description="HMA" evidence="1">
    <location>
        <begin position="24"/>
        <end position="90"/>
    </location>
</feature>
<dbReference type="Gene3D" id="3.30.70.100">
    <property type="match status" value="1"/>
</dbReference>
<evidence type="ECO:0000313" key="2">
    <source>
        <dbReference type="EMBL" id="SUZ83771.1"/>
    </source>
</evidence>
<name>A0A381QWI1_9ZZZZ</name>
<gene>
    <name evidence="2" type="ORF">METZ01_LOCUS36625</name>
</gene>
<organism evidence="2">
    <name type="scientific">marine metagenome</name>
    <dbReference type="NCBI Taxonomy" id="408172"/>
    <lineage>
        <taxon>unclassified sequences</taxon>
        <taxon>metagenomes</taxon>
        <taxon>ecological metagenomes</taxon>
    </lineage>
</organism>
<dbReference type="SUPFAM" id="SSF55008">
    <property type="entry name" value="HMA, heavy metal-associated domain"/>
    <property type="match status" value="1"/>
</dbReference>
<dbReference type="InterPro" id="IPR006121">
    <property type="entry name" value="HMA_dom"/>
</dbReference>
<dbReference type="CDD" id="cd00371">
    <property type="entry name" value="HMA"/>
    <property type="match status" value="1"/>
</dbReference>
<dbReference type="EMBL" id="UINC01001566">
    <property type="protein sequence ID" value="SUZ83771.1"/>
    <property type="molecule type" value="Genomic_DNA"/>
</dbReference>